<reference evidence="9" key="1">
    <citation type="submission" date="2022-08" db="EMBL/GenBank/DDBJ databases">
        <authorList>
            <person name="Marques A."/>
        </authorList>
    </citation>
    <scope>NUCLEOTIDE SEQUENCE</scope>
    <source>
        <strain evidence="9">RhyPub2mFocal</strain>
        <tissue evidence="9">Leaves</tissue>
    </source>
</reference>
<dbReference type="SUPFAM" id="SSF88946">
    <property type="entry name" value="Sigma2 domain of RNA polymerase sigma factors"/>
    <property type="match status" value="1"/>
</dbReference>
<dbReference type="PROSITE" id="PS00716">
    <property type="entry name" value="SIGMA70_2"/>
    <property type="match status" value="1"/>
</dbReference>
<keyword evidence="7" id="KW-0732">Signal</keyword>
<dbReference type="Pfam" id="PF04542">
    <property type="entry name" value="Sigma70_r2"/>
    <property type="match status" value="1"/>
</dbReference>
<gene>
    <name evidence="9" type="ORF">LUZ62_036798</name>
</gene>
<dbReference type="PANTHER" id="PTHR30603:SF45">
    <property type="entry name" value="RNA POLYMERASE SIGMA FACTOR SIGF, CHLOROPLASTIC"/>
    <property type="match status" value="1"/>
</dbReference>
<dbReference type="Pfam" id="PF04539">
    <property type="entry name" value="Sigma70_r3"/>
    <property type="match status" value="1"/>
</dbReference>
<evidence type="ECO:0000256" key="4">
    <source>
        <dbReference type="ARBA" id="ARBA00023125"/>
    </source>
</evidence>
<dbReference type="PRINTS" id="PR00046">
    <property type="entry name" value="SIGMA70FCT"/>
</dbReference>
<keyword evidence="10" id="KW-1185">Reference proteome</keyword>
<dbReference type="Pfam" id="PF04545">
    <property type="entry name" value="Sigma70_r4"/>
    <property type="match status" value="1"/>
</dbReference>
<evidence type="ECO:0000256" key="5">
    <source>
        <dbReference type="ARBA" id="ARBA00023163"/>
    </source>
</evidence>
<dbReference type="CDD" id="cd06171">
    <property type="entry name" value="Sigma70_r4"/>
    <property type="match status" value="1"/>
</dbReference>
<evidence type="ECO:0000313" key="9">
    <source>
        <dbReference type="EMBL" id="KAJ4785552.1"/>
    </source>
</evidence>
<dbReference type="GO" id="GO:0003677">
    <property type="term" value="F:DNA binding"/>
    <property type="evidence" value="ECO:0007669"/>
    <property type="project" value="UniProtKB-KW"/>
</dbReference>
<keyword evidence="2" id="KW-0805">Transcription regulation</keyword>
<evidence type="ECO:0000256" key="7">
    <source>
        <dbReference type="SAM" id="SignalP"/>
    </source>
</evidence>
<dbReference type="Proteomes" id="UP001140206">
    <property type="component" value="Chromosome 2"/>
</dbReference>
<keyword evidence="3" id="KW-0731">Sigma factor</keyword>
<evidence type="ECO:0000313" key="10">
    <source>
        <dbReference type="Proteomes" id="UP001140206"/>
    </source>
</evidence>
<sequence>MCIYASLSLVPLVPASAVPPLSEPDRFPPMELGRRLLSTPSPLSQPRNLLRNHTSTSGTKISQVSSRAAPRAVGDFPISVITQELRETYKELDEFKLPTANEKKLEKIRPLSEAKEDRYKQNLKDVESKLLYWLQPREFALTHGKAVQSIEKDELTTSISSNFSEKGAAALSGDKINVESYKIKFSTEVPVVRSSRLIERRLKNRKATKILKYVKRDDEVSNSSIRCCKLSKKVERCIDSNDPLRFFDWGFEYRKFLSREEEKEVIINIQDVIRLEEAKERFKSHFNREPTPMEWARTVGLSSQAFDLYLVLGKCSLEKIVTTNFRFVLHIAKQYQGNGIAIEDLVQEGYKGLLKSLRKFEISKGNRFKTYARWWIRQSIRKAIQENSRTIRLPPNVFDLLRRIKREKKLCVQEGYAPKLEEIARRIGIRTEKLRCLLWYGREPVSLNDRIFTWYCEDLTYEEITADQRIEQPDIAVFKMLMREHVRQCLNILTPRERTVIEHRFGIIDRERKTLNEIGGMFGLTRERIRQIESCALQKLREIASREDLSAYAMFLN</sequence>
<proteinExistence type="inferred from homology"/>
<dbReference type="GO" id="GO:0006352">
    <property type="term" value="P:DNA-templated transcription initiation"/>
    <property type="evidence" value="ECO:0007669"/>
    <property type="project" value="InterPro"/>
</dbReference>
<dbReference type="EMBL" id="JAMFTS010000002">
    <property type="protein sequence ID" value="KAJ4785552.1"/>
    <property type="molecule type" value="Genomic_DNA"/>
</dbReference>
<dbReference type="InterPro" id="IPR000943">
    <property type="entry name" value="RNA_pol_sigma70"/>
</dbReference>
<dbReference type="SUPFAM" id="SSF88659">
    <property type="entry name" value="Sigma3 and sigma4 domains of RNA polymerase sigma factors"/>
    <property type="match status" value="2"/>
</dbReference>
<dbReference type="PANTHER" id="PTHR30603">
    <property type="entry name" value="RNA POLYMERASE SIGMA FACTOR RPO"/>
    <property type="match status" value="1"/>
</dbReference>
<dbReference type="InterPro" id="IPR007627">
    <property type="entry name" value="RNA_pol_sigma70_r2"/>
</dbReference>
<comment type="similarity">
    <text evidence="1">Belongs to the sigma-70 factor family.</text>
</comment>
<feature type="region of interest" description="Disordered" evidence="6">
    <location>
        <begin position="37"/>
        <end position="66"/>
    </location>
</feature>
<evidence type="ECO:0000256" key="2">
    <source>
        <dbReference type="ARBA" id="ARBA00023015"/>
    </source>
</evidence>
<feature type="domain" description="RNA polymerase sigma-70" evidence="8">
    <location>
        <begin position="514"/>
        <end position="540"/>
    </location>
</feature>
<dbReference type="Gene3D" id="1.20.120.1810">
    <property type="match status" value="1"/>
</dbReference>
<organism evidence="9 10">
    <name type="scientific">Rhynchospora pubera</name>
    <dbReference type="NCBI Taxonomy" id="906938"/>
    <lineage>
        <taxon>Eukaryota</taxon>
        <taxon>Viridiplantae</taxon>
        <taxon>Streptophyta</taxon>
        <taxon>Embryophyta</taxon>
        <taxon>Tracheophyta</taxon>
        <taxon>Spermatophyta</taxon>
        <taxon>Magnoliopsida</taxon>
        <taxon>Liliopsida</taxon>
        <taxon>Poales</taxon>
        <taxon>Cyperaceae</taxon>
        <taxon>Cyperoideae</taxon>
        <taxon>Rhynchosporeae</taxon>
        <taxon>Rhynchospora</taxon>
    </lineage>
</organism>
<evidence type="ECO:0000256" key="1">
    <source>
        <dbReference type="ARBA" id="ARBA00007788"/>
    </source>
</evidence>
<dbReference type="InterPro" id="IPR036388">
    <property type="entry name" value="WH-like_DNA-bd_sf"/>
</dbReference>
<dbReference type="GO" id="GO:0016987">
    <property type="term" value="F:sigma factor activity"/>
    <property type="evidence" value="ECO:0007669"/>
    <property type="project" value="UniProtKB-KW"/>
</dbReference>
<evidence type="ECO:0000259" key="8">
    <source>
        <dbReference type="PROSITE" id="PS00716"/>
    </source>
</evidence>
<dbReference type="Gene3D" id="1.10.10.10">
    <property type="entry name" value="Winged helix-like DNA-binding domain superfamily/Winged helix DNA-binding domain"/>
    <property type="match status" value="2"/>
</dbReference>
<dbReference type="InterPro" id="IPR013324">
    <property type="entry name" value="RNA_pol_sigma_r3/r4-like"/>
</dbReference>
<keyword evidence="5" id="KW-0804">Transcription</keyword>
<dbReference type="InterPro" id="IPR013325">
    <property type="entry name" value="RNA_pol_sigma_r2"/>
</dbReference>
<dbReference type="InterPro" id="IPR007624">
    <property type="entry name" value="RNA_pol_sigma70_r3"/>
</dbReference>
<name>A0AAV8F5S5_9POAL</name>
<comment type="caution">
    <text evidence="9">The sequence shown here is derived from an EMBL/GenBank/DDBJ whole genome shotgun (WGS) entry which is preliminary data.</text>
</comment>
<dbReference type="NCBIfam" id="TIGR02937">
    <property type="entry name" value="sigma70-ECF"/>
    <property type="match status" value="1"/>
</dbReference>
<dbReference type="InterPro" id="IPR014284">
    <property type="entry name" value="RNA_pol_sigma-70_dom"/>
</dbReference>
<evidence type="ECO:0000256" key="6">
    <source>
        <dbReference type="SAM" id="MobiDB-lite"/>
    </source>
</evidence>
<feature type="chain" id="PRO_5043395427" evidence="7">
    <location>
        <begin position="18"/>
        <end position="557"/>
    </location>
</feature>
<dbReference type="AlphaFoldDB" id="A0AAV8F5S5"/>
<dbReference type="InterPro" id="IPR007630">
    <property type="entry name" value="RNA_pol_sigma70_r4"/>
</dbReference>
<feature type="compositionally biased region" description="Polar residues" evidence="6">
    <location>
        <begin position="38"/>
        <end position="66"/>
    </location>
</feature>
<dbReference type="InterPro" id="IPR050239">
    <property type="entry name" value="Sigma-70_RNA_pol_init_factors"/>
</dbReference>
<keyword evidence="4" id="KW-0238">DNA-binding</keyword>
<protein>
    <submittedName>
        <fullName evidence="9">RNA polymerase sigma factor</fullName>
    </submittedName>
</protein>
<feature type="signal peptide" evidence="7">
    <location>
        <begin position="1"/>
        <end position="17"/>
    </location>
</feature>
<evidence type="ECO:0000256" key="3">
    <source>
        <dbReference type="ARBA" id="ARBA00023082"/>
    </source>
</evidence>
<accession>A0AAV8F5S5</accession>